<protein>
    <submittedName>
        <fullName evidence="2">Uncharacterized protein</fullName>
    </submittedName>
</protein>
<feature type="chain" id="PRO_5046605758" evidence="1">
    <location>
        <begin position="27"/>
        <end position="195"/>
    </location>
</feature>
<proteinExistence type="predicted"/>
<gene>
    <name evidence="2" type="ORF">RHD99_21115</name>
</gene>
<reference evidence="2 3" key="1">
    <citation type="submission" date="2023-09" db="EMBL/GenBank/DDBJ databases">
        <title>Buttiauxella selenatireducens sp. nov., isolated from the rhizosphere of Cardamine hupingshanesis.</title>
        <authorList>
            <person name="Zhang S."/>
            <person name="Xu Z."/>
            <person name="Wang H."/>
            <person name="Guo Y."/>
        </authorList>
    </citation>
    <scope>NUCLEOTIDE SEQUENCE [LARGE SCALE GENOMIC DNA]</scope>
    <source>
        <strain evidence="2 3">R73</strain>
    </source>
</reference>
<name>A0ABY9S8V9_9ENTR</name>
<sequence>MKPIRTIAKGAATVSLLAFSVFSANATLLPVAGDLQADHFSAKVVSVDQKNHVVVLEGEQGNKVSLNVPEEAGTLANLKAGDTVDTTVTRSVAVAFDTDVDKAAPTASSTKGMEKAIKDSPEHEAFRQVNVQLKIKHIDVKKNEVTFVGPKGQEKVITVEDPEVQARLKDLKVNQSVRVTYTDSIQITAHPAAKS</sequence>
<dbReference type="EMBL" id="CP133838">
    <property type="protein sequence ID" value="WMY73906.1"/>
    <property type="molecule type" value="Genomic_DNA"/>
</dbReference>
<keyword evidence="3" id="KW-1185">Reference proteome</keyword>
<organism evidence="2 3">
    <name type="scientific">Buttiauxella selenatireducens</name>
    <dbReference type="NCBI Taxonomy" id="3073902"/>
    <lineage>
        <taxon>Bacteria</taxon>
        <taxon>Pseudomonadati</taxon>
        <taxon>Pseudomonadota</taxon>
        <taxon>Gammaproteobacteria</taxon>
        <taxon>Enterobacterales</taxon>
        <taxon>Enterobacteriaceae</taxon>
        <taxon>Buttiauxella</taxon>
    </lineage>
</organism>
<accession>A0ABY9S8V9</accession>
<evidence type="ECO:0000256" key="1">
    <source>
        <dbReference type="SAM" id="SignalP"/>
    </source>
</evidence>
<evidence type="ECO:0000313" key="2">
    <source>
        <dbReference type="EMBL" id="WMY73906.1"/>
    </source>
</evidence>
<dbReference type="RefSeq" id="WP_309876393.1">
    <property type="nucleotide sequence ID" value="NZ_CP133838.1"/>
</dbReference>
<keyword evidence="1" id="KW-0732">Signal</keyword>
<dbReference type="Proteomes" id="UP001246690">
    <property type="component" value="Chromosome"/>
</dbReference>
<feature type="signal peptide" evidence="1">
    <location>
        <begin position="1"/>
        <end position="26"/>
    </location>
</feature>
<evidence type="ECO:0000313" key="3">
    <source>
        <dbReference type="Proteomes" id="UP001246690"/>
    </source>
</evidence>